<name>A0A124GNA1_PICGL</name>
<organism evidence="1">
    <name type="scientific">Picea glauca</name>
    <name type="common">White spruce</name>
    <name type="synonym">Pinus glauca</name>
    <dbReference type="NCBI Taxonomy" id="3330"/>
    <lineage>
        <taxon>Eukaryota</taxon>
        <taxon>Viridiplantae</taxon>
        <taxon>Streptophyta</taxon>
        <taxon>Embryophyta</taxon>
        <taxon>Tracheophyta</taxon>
        <taxon>Spermatophyta</taxon>
        <taxon>Pinopsida</taxon>
        <taxon>Pinidae</taxon>
        <taxon>Conifers I</taxon>
        <taxon>Pinales</taxon>
        <taxon>Pinaceae</taxon>
        <taxon>Picea</taxon>
    </lineage>
</organism>
<gene>
    <name evidence="1" type="ORF">ABT39_MTgene5154</name>
</gene>
<reference evidence="1" key="1">
    <citation type="journal article" date="2015" name="Genome Biol. Evol.">
        <title>Organellar Genomes of White Spruce (Picea glauca): Assembly and Annotation.</title>
        <authorList>
            <person name="Jackman S.D."/>
            <person name="Warren R.L."/>
            <person name="Gibb E.A."/>
            <person name="Vandervalk B.P."/>
            <person name="Mohamadi H."/>
            <person name="Chu J."/>
            <person name="Raymond A."/>
            <person name="Pleasance S."/>
            <person name="Coope R."/>
            <person name="Wildung M.R."/>
            <person name="Ritland C.E."/>
            <person name="Bousquet J."/>
            <person name="Jones S.J."/>
            <person name="Bohlmann J."/>
            <person name="Birol I."/>
        </authorList>
    </citation>
    <scope>NUCLEOTIDE SEQUENCE [LARGE SCALE GENOMIC DNA]</scope>
    <source>
        <tissue evidence="1">Flushing bud</tissue>
    </source>
</reference>
<geneLocation type="mitochondrion" evidence="1"/>
<dbReference type="AlphaFoldDB" id="A0A124GNA1"/>
<dbReference type="EMBL" id="LKAM01000006">
    <property type="protein sequence ID" value="KUM48158.1"/>
    <property type="molecule type" value="Genomic_DNA"/>
</dbReference>
<protein>
    <submittedName>
        <fullName evidence="1">Uncharacterized protein</fullName>
    </submittedName>
</protein>
<comment type="caution">
    <text evidence="1">The sequence shown here is derived from an EMBL/GenBank/DDBJ whole genome shotgun (WGS) entry which is preliminary data.</text>
</comment>
<sequence>MLLSLTLDLETDGMSFSLTLDLETSLTVCHLRTVTHHMPSIIRAFPLPFPYCPTR</sequence>
<proteinExistence type="predicted"/>
<accession>A0A124GNA1</accession>
<keyword evidence="1" id="KW-0496">Mitochondrion</keyword>
<evidence type="ECO:0000313" key="1">
    <source>
        <dbReference type="EMBL" id="KUM48158.1"/>
    </source>
</evidence>